<dbReference type="InterPro" id="IPR050659">
    <property type="entry name" value="Peptidase_M24B"/>
</dbReference>
<dbReference type="Gene3D" id="3.40.350.10">
    <property type="entry name" value="Creatinase/prolidase N-terminal domain"/>
    <property type="match status" value="1"/>
</dbReference>
<organism evidence="5 6">
    <name type="scientific">Halobaculum roseum</name>
    <dbReference type="NCBI Taxonomy" id="2175149"/>
    <lineage>
        <taxon>Archaea</taxon>
        <taxon>Methanobacteriati</taxon>
        <taxon>Methanobacteriota</taxon>
        <taxon>Stenosarchaea group</taxon>
        <taxon>Halobacteria</taxon>
        <taxon>Halobacteriales</taxon>
        <taxon>Haloferacaceae</taxon>
        <taxon>Halobaculum</taxon>
    </lineage>
</organism>
<dbReference type="Gene3D" id="3.90.230.10">
    <property type="entry name" value="Creatinase/methionine aminopeptidase superfamily"/>
    <property type="match status" value="1"/>
</dbReference>
<dbReference type="InterPro" id="IPR001714">
    <property type="entry name" value="Pept_M24_MAP"/>
</dbReference>
<dbReference type="RefSeq" id="WP_222922979.1">
    <property type="nucleotide sequence ID" value="NZ_CP082286.1"/>
</dbReference>
<dbReference type="PRINTS" id="PR00599">
    <property type="entry name" value="MAPEPTIDASE"/>
</dbReference>
<dbReference type="SUPFAM" id="SSF55920">
    <property type="entry name" value="Creatinase/aminopeptidase"/>
    <property type="match status" value="1"/>
</dbReference>
<comment type="caution">
    <text evidence="5">The sequence shown here is derived from an EMBL/GenBank/DDBJ whole genome shotgun (WGS) entry which is preliminary data.</text>
</comment>
<dbReference type="AlphaFoldDB" id="A0ABD5MRI1"/>
<dbReference type="InterPro" id="IPR000994">
    <property type="entry name" value="Pept_M24"/>
</dbReference>
<evidence type="ECO:0000259" key="4">
    <source>
        <dbReference type="Pfam" id="PF01321"/>
    </source>
</evidence>
<dbReference type="EMBL" id="JBHMAJ010000007">
    <property type="protein sequence ID" value="MFB9824999.1"/>
    <property type="molecule type" value="Genomic_DNA"/>
</dbReference>
<dbReference type="CDD" id="cd01092">
    <property type="entry name" value="APP-like"/>
    <property type="match status" value="1"/>
</dbReference>
<evidence type="ECO:0000256" key="1">
    <source>
        <dbReference type="ARBA" id="ARBA00022723"/>
    </source>
</evidence>
<dbReference type="SUPFAM" id="SSF53092">
    <property type="entry name" value="Creatinase/prolidase N-terminal domain"/>
    <property type="match status" value="1"/>
</dbReference>
<evidence type="ECO:0000259" key="3">
    <source>
        <dbReference type="Pfam" id="PF00557"/>
    </source>
</evidence>
<proteinExistence type="predicted"/>
<accession>A0ABD5MRI1</accession>
<keyword evidence="1" id="KW-0479">Metal-binding</keyword>
<dbReference type="PANTHER" id="PTHR46112">
    <property type="entry name" value="AMINOPEPTIDASE"/>
    <property type="match status" value="1"/>
</dbReference>
<dbReference type="GO" id="GO:0016787">
    <property type="term" value="F:hydrolase activity"/>
    <property type="evidence" value="ECO:0007669"/>
    <property type="project" value="UniProtKB-KW"/>
</dbReference>
<keyword evidence="6" id="KW-1185">Reference proteome</keyword>
<evidence type="ECO:0000256" key="2">
    <source>
        <dbReference type="ARBA" id="ARBA00022801"/>
    </source>
</evidence>
<dbReference type="PANTHER" id="PTHR46112:SF3">
    <property type="entry name" value="AMINOPEPTIDASE YPDF"/>
    <property type="match status" value="1"/>
</dbReference>
<name>A0ABD5MRI1_9EURY</name>
<sequence length="385" mass="41506">MTDADAPDAPSADDAPYARRLDAARDRLRGSEGDALVLFPSTNLRYLTGYSEHPSERHFLLFVVPDADPVFLVPELSGEQVRAESAVADVRTWGDDEDPVAAVESVAADLALANDAPHVLVDDTMHARFTQDLREVLSGATFGLASEVLADLRVIKDDAEVAALRRAGEAADAVIRELRADGDDVVGMMETELARHIEDRLVANGGVDVSFETIVGSGPNGAMPHHTHGDRVIRAGDPVVLDFGTRVDGYPSDQTRTLVFGDASPPEGFREVHRVVREAQEAAVEAVEPGVTTGEIDAAAREVIEEAGYGEEFVHRTGHGVGLDVHEEPFVVAGGERELEPGMVFSVEPGIYLPDEFGVRVEDLVVVTDDGCVRLNRTDRDWKTA</sequence>
<dbReference type="InterPro" id="IPR029149">
    <property type="entry name" value="Creatin/AminoP/Spt16_N"/>
</dbReference>
<keyword evidence="2" id="KW-0378">Hydrolase</keyword>
<dbReference type="Pfam" id="PF01321">
    <property type="entry name" value="Creatinase_N"/>
    <property type="match status" value="1"/>
</dbReference>
<feature type="domain" description="Peptidase M24" evidence="3">
    <location>
        <begin position="163"/>
        <end position="369"/>
    </location>
</feature>
<dbReference type="PROSITE" id="PS00491">
    <property type="entry name" value="PROLINE_PEPTIDASE"/>
    <property type="match status" value="1"/>
</dbReference>
<gene>
    <name evidence="5" type="ORF">ACFFOL_12575</name>
</gene>
<dbReference type="Proteomes" id="UP001589595">
    <property type="component" value="Unassembled WGS sequence"/>
</dbReference>
<protein>
    <submittedName>
        <fullName evidence="5">M24 family metallopeptidase</fullName>
    </submittedName>
</protein>
<feature type="domain" description="Creatinase N-terminal" evidence="4">
    <location>
        <begin position="20"/>
        <end position="155"/>
    </location>
</feature>
<dbReference type="InterPro" id="IPR001131">
    <property type="entry name" value="Peptidase_M24B_aminopep-P_CS"/>
</dbReference>
<reference evidence="5" key="1">
    <citation type="submission" date="2024-09" db="EMBL/GenBank/DDBJ databases">
        <authorList>
            <person name="Sun Q."/>
        </authorList>
    </citation>
    <scope>NUCLEOTIDE SEQUENCE [LARGE SCALE GENOMIC DNA]</scope>
    <source>
        <strain evidence="5">JCM 31273</strain>
    </source>
</reference>
<evidence type="ECO:0000313" key="5">
    <source>
        <dbReference type="EMBL" id="MFB9824999.1"/>
    </source>
</evidence>
<dbReference type="Pfam" id="PF00557">
    <property type="entry name" value="Peptidase_M24"/>
    <property type="match status" value="1"/>
</dbReference>
<dbReference type="InterPro" id="IPR000587">
    <property type="entry name" value="Creatinase_N"/>
</dbReference>
<evidence type="ECO:0000313" key="6">
    <source>
        <dbReference type="Proteomes" id="UP001589595"/>
    </source>
</evidence>
<dbReference type="GeneID" id="67210359"/>
<dbReference type="InterPro" id="IPR036005">
    <property type="entry name" value="Creatinase/aminopeptidase-like"/>
</dbReference>
<dbReference type="GO" id="GO:0046872">
    <property type="term" value="F:metal ion binding"/>
    <property type="evidence" value="ECO:0007669"/>
    <property type="project" value="UniProtKB-KW"/>
</dbReference>